<dbReference type="Proteomes" id="UP000031258">
    <property type="component" value="Unassembled WGS sequence"/>
</dbReference>
<comment type="caution">
    <text evidence="1">The sequence shown here is derived from an EMBL/GenBank/DDBJ whole genome shotgun (WGS) entry which is preliminary data.</text>
</comment>
<dbReference type="AlphaFoldDB" id="A0A0C1MZ17"/>
<dbReference type="InterPro" id="IPR012337">
    <property type="entry name" value="RNaseH-like_sf"/>
</dbReference>
<keyword evidence="2" id="KW-1185">Reference proteome</keyword>
<organism evidence="1 2">
    <name type="scientific">Candidatus Jidaibacter acanthamoebae</name>
    <dbReference type="NCBI Taxonomy" id="86105"/>
    <lineage>
        <taxon>Bacteria</taxon>
        <taxon>Pseudomonadati</taxon>
        <taxon>Pseudomonadota</taxon>
        <taxon>Alphaproteobacteria</taxon>
        <taxon>Rickettsiales</taxon>
        <taxon>Candidatus Midichloriaceae</taxon>
        <taxon>Candidatus Jidaibacter</taxon>
    </lineage>
</organism>
<proteinExistence type="predicted"/>
<dbReference type="SUPFAM" id="SSF53098">
    <property type="entry name" value="Ribonuclease H-like"/>
    <property type="match status" value="1"/>
</dbReference>
<reference evidence="1 2" key="1">
    <citation type="submission" date="2014-11" db="EMBL/GenBank/DDBJ databases">
        <title>A Rickettsiales Symbiont of Amoebae With Ancient Features.</title>
        <authorList>
            <person name="Schulz F."/>
            <person name="Martijn J."/>
            <person name="Wascher F."/>
            <person name="Kostanjsek R."/>
            <person name="Ettema T.J."/>
            <person name="Horn M."/>
        </authorList>
    </citation>
    <scope>NUCLEOTIDE SEQUENCE [LARGE SCALE GENOMIC DNA]</scope>
    <source>
        <strain evidence="1 2">UWC36</strain>
    </source>
</reference>
<dbReference type="STRING" id="86105.NF27_DT00050"/>
<gene>
    <name evidence="1" type="ORF">NF27_DT00050</name>
</gene>
<protein>
    <recommendedName>
        <fullName evidence="3">Integrase catalytic domain-containing protein</fullName>
    </recommendedName>
</protein>
<accession>A0A0C1MZ17</accession>
<evidence type="ECO:0000313" key="2">
    <source>
        <dbReference type="Proteomes" id="UP000031258"/>
    </source>
</evidence>
<evidence type="ECO:0008006" key="3">
    <source>
        <dbReference type="Google" id="ProtNLM"/>
    </source>
</evidence>
<dbReference type="EMBL" id="JSWE01000096">
    <property type="protein sequence ID" value="KIE05231.1"/>
    <property type="molecule type" value="Genomic_DNA"/>
</dbReference>
<sequence length="39" mass="4435">MSQSLSCHIIQSMSRKDNCFDNAVAESFFHTLKTELSPM</sequence>
<name>A0A0C1MZ17_9RICK</name>
<evidence type="ECO:0000313" key="1">
    <source>
        <dbReference type="EMBL" id="KIE05231.1"/>
    </source>
</evidence>